<sequence length="272" mass="30731">MRDLANLFHQINRVLPEQQKLLSFPPEMLAAEAISLLDQHGYSQAPVVVGGTVLGVFSFRSFSLRCADFSFAHAQKERRGPGQFTVDECIEHFQYVLFTEELQNTFDVMERDNGVLVGSPDRLQGILTPMDLLRYLYRVTSPFVMISEIETALRALMTQAVAPAELVACSDRALTQLYGAGKVPDTLLQMSFEDYRSIVSHGDNWPKFAPVLGANRVRISTKLSEISKLRNDIFHFKREMTVQDFGLLSSHRNWLLIEAKKADLRGKGNPHD</sequence>
<dbReference type="RefSeq" id="WP_110847112.1">
    <property type="nucleotide sequence ID" value="NZ_CP051684.1"/>
</dbReference>
<protein>
    <submittedName>
        <fullName evidence="2">CBS domain-containing protein</fullName>
    </submittedName>
</protein>
<evidence type="ECO:0000313" key="2">
    <source>
        <dbReference type="EMBL" id="QJD91704.1"/>
    </source>
</evidence>
<evidence type="ECO:0000259" key="1">
    <source>
        <dbReference type="Pfam" id="PF00571"/>
    </source>
</evidence>
<dbReference type="InterPro" id="IPR046342">
    <property type="entry name" value="CBS_dom_sf"/>
</dbReference>
<dbReference type="EMBL" id="CP051684">
    <property type="protein sequence ID" value="QJD91704.1"/>
    <property type="molecule type" value="Genomic_DNA"/>
</dbReference>
<dbReference type="Proteomes" id="UP000503117">
    <property type="component" value="Chromosome"/>
</dbReference>
<reference evidence="2 3" key="1">
    <citation type="submission" date="2020-04" db="EMBL/GenBank/DDBJ databases">
        <title>Genome sequencing of novel species.</title>
        <authorList>
            <person name="Heo J."/>
            <person name="Kim S.-J."/>
            <person name="Kim J.-S."/>
            <person name="Hong S.-B."/>
            <person name="Kwon S.-W."/>
        </authorList>
    </citation>
    <scope>NUCLEOTIDE SEQUENCE [LARGE SCALE GENOMIC DNA]</scope>
    <source>
        <strain evidence="2 3">AF9R3</strain>
    </source>
</reference>
<dbReference type="Gene3D" id="3.10.580.10">
    <property type="entry name" value="CBS-domain"/>
    <property type="match status" value="1"/>
</dbReference>
<dbReference type="Pfam" id="PF00571">
    <property type="entry name" value="CBS"/>
    <property type="match status" value="1"/>
</dbReference>
<dbReference type="InterPro" id="IPR000644">
    <property type="entry name" value="CBS_dom"/>
</dbReference>
<feature type="domain" description="CBS" evidence="1">
    <location>
        <begin position="20"/>
        <end position="60"/>
    </location>
</feature>
<evidence type="ECO:0000313" key="3">
    <source>
        <dbReference type="Proteomes" id="UP000503117"/>
    </source>
</evidence>
<keyword evidence="3" id="KW-1185">Reference proteome</keyword>
<accession>A0ABX6MBK2</accession>
<proteinExistence type="predicted"/>
<organism evidence="2 3">
    <name type="scientific">Duganella dendranthematis</name>
    <dbReference type="NCBI Taxonomy" id="2728021"/>
    <lineage>
        <taxon>Bacteria</taxon>
        <taxon>Pseudomonadati</taxon>
        <taxon>Pseudomonadota</taxon>
        <taxon>Betaproteobacteria</taxon>
        <taxon>Burkholderiales</taxon>
        <taxon>Oxalobacteraceae</taxon>
        <taxon>Telluria group</taxon>
        <taxon>Duganella</taxon>
    </lineage>
</organism>
<name>A0ABX6MBK2_9BURK</name>
<dbReference type="SUPFAM" id="SSF54631">
    <property type="entry name" value="CBS-domain pair"/>
    <property type="match status" value="1"/>
</dbReference>
<gene>
    <name evidence="2" type="ORF">HH213_17395</name>
</gene>